<dbReference type="PANTHER" id="PTHR43155">
    <property type="entry name" value="CYCLIC DI-GMP PHOSPHODIESTERASE PA4108-RELATED"/>
    <property type="match status" value="1"/>
</dbReference>
<dbReference type="EMBL" id="BARV01003900">
    <property type="protein sequence ID" value="GAI13151.1"/>
    <property type="molecule type" value="Genomic_DNA"/>
</dbReference>
<protein>
    <recommendedName>
        <fullName evidence="1">HD-GYP domain-containing protein</fullName>
    </recommendedName>
</protein>
<proteinExistence type="predicted"/>
<feature type="non-terminal residue" evidence="2">
    <location>
        <position position="65"/>
    </location>
</feature>
<reference evidence="2" key="1">
    <citation type="journal article" date="2014" name="Front. Microbiol.">
        <title>High frequency of phylogenetically diverse reductive dehalogenase-homologous genes in deep subseafloor sedimentary metagenomes.</title>
        <authorList>
            <person name="Kawai M."/>
            <person name="Futagami T."/>
            <person name="Toyoda A."/>
            <person name="Takaki Y."/>
            <person name="Nishi S."/>
            <person name="Hori S."/>
            <person name="Arai W."/>
            <person name="Tsubouchi T."/>
            <person name="Morono Y."/>
            <person name="Uchiyama I."/>
            <person name="Ito T."/>
            <person name="Fujiyama A."/>
            <person name="Inagaki F."/>
            <person name="Takami H."/>
        </authorList>
    </citation>
    <scope>NUCLEOTIDE SEQUENCE</scope>
    <source>
        <strain evidence="2">Expedition CK06-06</strain>
    </source>
</reference>
<dbReference type="InterPro" id="IPR003607">
    <property type="entry name" value="HD/PDEase_dom"/>
</dbReference>
<dbReference type="AlphaFoldDB" id="X1M4Z9"/>
<accession>X1M4Z9</accession>
<dbReference type="PROSITE" id="PS51832">
    <property type="entry name" value="HD_GYP"/>
    <property type="match status" value="1"/>
</dbReference>
<organism evidence="2">
    <name type="scientific">marine sediment metagenome</name>
    <dbReference type="NCBI Taxonomy" id="412755"/>
    <lineage>
        <taxon>unclassified sequences</taxon>
        <taxon>metagenomes</taxon>
        <taxon>ecological metagenomes</taxon>
    </lineage>
</organism>
<dbReference type="InterPro" id="IPR037522">
    <property type="entry name" value="HD_GYP_dom"/>
</dbReference>
<evidence type="ECO:0000259" key="1">
    <source>
        <dbReference type="PROSITE" id="PS51832"/>
    </source>
</evidence>
<dbReference type="Gene3D" id="1.10.3210.10">
    <property type="entry name" value="Hypothetical protein af1432"/>
    <property type="match status" value="1"/>
</dbReference>
<dbReference type="Pfam" id="PF13487">
    <property type="entry name" value="HD_5"/>
    <property type="match status" value="1"/>
</dbReference>
<comment type="caution">
    <text evidence="2">The sequence shown here is derived from an EMBL/GenBank/DDBJ whole genome shotgun (WGS) entry which is preliminary data.</text>
</comment>
<dbReference type="SUPFAM" id="SSF109604">
    <property type="entry name" value="HD-domain/PDEase-like"/>
    <property type="match status" value="1"/>
</dbReference>
<feature type="domain" description="HD-GYP" evidence="1">
    <location>
        <begin position="1"/>
        <end position="65"/>
    </location>
</feature>
<evidence type="ECO:0000313" key="2">
    <source>
        <dbReference type="EMBL" id="GAI13151.1"/>
    </source>
</evidence>
<gene>
    <name evidence="2" type="ORF">S06H3_09023</name>
</gene>
<dbReference type="CDD" id="cd00077">
    <property type="entry name" value="HDc"/>
    <property type="match status" value="1"/>
</dbReference>
<name>X1M4Z9_9ZZZZ</name>
<dbReference type="PANTHER" id="PTHR43155:SF2">
    <property type="entry name" value="CYCLIC DI-GMP PHOSPHODIESTERASE PA4108"/>
    <property type="match status" value="1"/>
</dbReference>
<sequence length="65" mass="7452">MYHHESYDGRGYPEGLKGKKIPFPARLFAIIDTYDAITTERCYRSKLSPGEAIEEIIKAKGKQFD</sequence>